<evidence type="ECO:0008006" key="4">
    <source>
        <dbReference type="Google" id="ProtNLM"/>
    </source>
</evidence>
<dbReference type="Gene3D" id="1.10.287.10">
    <property type="entry name" value="S15/NS1, RNA-binding"/>
    <property type="match status" value="1"/>
</dbReference>
<dbReference type="InterPro" id="IPR000589">
    <property type="entry name" value="Ribosomal_uS15"/>
</dbReference>
<sequence length="86" mass="10091">MQKKNKKIIDSLKLNSKDVGSSEVQIGLLSEKINNLTNHFKKNKNDKHSTRGLLRVVNQRKRLLEYLKKNNSESYKNILTKLKLRK</sequence>
<dbReference type="PROSITE" id="PS00362">
    <property type="entry name" value="RIBOSOMAL_S15"/>
    <property type="match status" value="1"/>
</dbReference>
<keyword evidence="2" id="KW-0687">Ribonucleoprotein</keyword>
<dbReference type="InterPro" id="IPR009068">
    <property type="entry name" value="uS15_NS1_RNA-bd_sf"/>
</dbReference>
<dbReference type="NCBIfam" id="TIGR00952">
    <property type="entry name" value="S15_bact"/>
    <property type="match status" value="1"/>
</dbReference>
<dbReference type="SMART" id="SM01387">
    <property type="entry name" value="Ribosomal_S15"/>
    <property type="match status" value="1"/>
</dbReference>
<dbReference type="GO" id="GO:0022627">
    <property type="term" value="C:cytosolic small ribosomal subunit"/>
    <property type="evidence" value="ECO:0007669"/>
    <property type="project" value="TreeGrafter"/>
</dbReference>
<dbReference type="EMBL" id="UINC01123285">
    <property type="protein sequence ID" value="SVC99655.1"/>
    <property type="molecule type" value="Genomic_DNA"/>
</dbReference>
<accession>A0A382RR76</accession>
<evidence type="ECO:0000256" key="1">
    <source>
        <dbReference type="ARBA" id="ARBA00022980"/>
    </source>
</evidence>
<dbReference type="Pfam" id="PF00312">
    <property type="entry name" value="Ribosomal_S15"/>
    <property type="match status" value="1"/>
</dbReference>
<reference evidence="3" key="1">
    <citation type="submission" date="2018-05" db="EMBL/GenBank/DDBJ databases">
        <authorList>
            <person name="Lanie J.A."/>
            <person name="Ng W.-L."/>
            <person name="Kazmierczak K.M."/>
            <person name="Andrzejewski T.M."/>
            <person name="Davidsen T.M."/>
            <person name="Wayne K.J."/>
            <person name="Tettelin H."/>
            <person name="Glass J.I."/>
            <person name="Rusch D."/>
            <person name="Podicherti R."/>
            <person name="Tsui H.-C.T."/>
            <person name="Winkler M.E."/>
        </authorList>
    </citation>
    <scope>NUCLEOTIDE SEQUENCE</scope>
</reference>
<name>A0A382RR76_9ZZZZ</name>
<dbReference type="PANTHER" id="PTHR23321:SF26">
    <property type="entry name" value="SMALL RIBOSOMAL SUBUNIT PROTEIN US15M"/>
    <property type="match status" value="1"/>
</dbReference>
<evidence type="ECO:0000256" key="2">
    <source>
        <dbReference type="ARBA" id="ARBA00023274"/>
    </source>
</evidence>
<dbReference type="GO" id="GO:0003735">
    <property type="term" value="F:structural constituent of ribosome"/>
    <property type="evidence" value="ECO:0007669"/>
    <property type="project" value="InterPro"/>
</dbReference>
<dbReference type="GO" id="GO:0006412">
    <property type="term" value="P:translation"/>
    <property type="evidence" value="ECO:0007669"/>
    <property type="project" value="InterPro"/>
</dbReference>
<dbReference type="PANTHER" id="PTHR23321">
    <property type="entry name" value="RIBOSOMAL PROTEIN S15, BACTERIAL AND ORGANELLAR"/>
    <property type="match status" value="1"/>
</dbReference>
<dbReference type="AlphaFoldDB" id="A0A382RR76"/>
<organism evidence="3">
    <name type="scientific">marine metagenome</name>
    <dbReference type="NCBI Taxonomy" id="408172"/>
    <lineage>
        <taxon>unclassified sequences</taxon>
        <taxon>metagenomes</taxon>
        <taxon>ecological metagenomes</taxon>
    </lineage>
</organism>
<protein>
    <recommendedName>
        <fullName evidence="4">30S ribosomal protein S15</fullName>
    </recommendedName>
</protein>
<dbReference type="SUPFAM" id="SSF47060">
    <property type="entry name" value="S15/NS1 RNA-binding domain"/>
    <property type="match status" value="1"/>
</dbReference>
<keyword evidence="1" id="KW-0689">Ribosomal protein</keyword>
<proteinExistence type="inferred from homology"/>
<gene>
    <name evidence="3" type="ORF">METZ01_LOCUS352509</name>
</gene>
<evidence type="ECO:0000313" key="3">
    <source>
        <dbReference type="EMBL" id="SVC99655.1"/>
    </source>
</evidence>
<dbReference type="Gene3D" id="6.10.250.3130">
    <property type="match status" value="1"/>
</dbReference>
<dbReference type="HAMAP" id="MF_01343_B">
    <property type="entry name" value="Ribosomal_uS15_B"/>
    <property type="match status" value="1"/>
</dbReference>
<dbReference type="CDD" id="cd00353">
    <property type="entry name" value="Ribosomal_S15p_S13e"/>
    <property type="match status" value="1"/>
</dbReference>
<dbReference type="InterPro" id="IPR005290">
    <property type="entry name" value="Ribosomal_uS15_bac-type"/>
</dbReference>